<protein>
    <recommendedName>
        <fullName evidence="2">Roadblock/LAMTOR2 domain-containing protein</fullName>
    </recommendedName>
</protein>
<proteinExistence type="predicted"/>
<dbReference type="AlphaFoldDB" id="X1FM24"/>
<evidence type="ECO:0008006" key="2">
    <source>
        <dbReference type="Google" id="ProtNLM"/>
    </source>
</evidence>
<gene>
    <name evidence="1" type="ORF">S03H2_19990</name>
</gene>
<name>X1FM24_9ZZZZ</name>
<accession>X1FM24</accession>
<dbReference type="EMBL" id="BARU01010493">
    <property type="protein sequence ID" value="GAH33555.1"/>
    <property type="molecule type" value="Genomic_DNA"/>
</dbReference>
<sequence length="186" mass="22001">TFHKFDPDLRIDDKLINWVMELKQKIADDFPDLKILFQQTSIYDIISIVQLVSYGLSLFDEKFFELSELLEKYIGILNCLSLILFDKNGIIISEFYSDNINSEMYIEFLEDVREHLFLLKRMEEENTLMNELTDMEGNIISYLYRIEVGNENFFISSLFDRDSKDKFEGEFVNLKDETIAILKGLI</sequence>
<feature type="non-terminal residue" evidence="1">
    <location>
        <position position="1"/>
    </location>
</feature>
<reference evidence="1" key="1">
    <citation type="journal article" date="2014" name="Front. Microbiol.">
        <title>High frequency of phylogenetically diverse reductive dehalogenase-homologous genes in deep subseafloor sedimentary metagenomes.</title>
        <authorList>
            <person name="Kawai M."/>
            <person name="Futagami T."/>
            <person name="Toyoda A."/>
            <person name="Takaki Y."/>
            <person name="Nishi S."/>
            <person name="Hori S."/>
            <person name="Arai W."/>
            <person name="Tsubouchi T."/>
            <person name="Morono Y."/>
            <person name="Uchiyama I."/>
            <person name="Ito T."/>
            <person name="Fujiyama A."/>
            <person name="Inagaki F."/>
            <person name="Takami H."/>
        </authorList>
    </citation>
    <scope>NUCLEOTIDE SEQUENCE</scope>
    <source>
        <strain evidence="1">Expedition CK06-06</strain>
    </source>
</reference>
<comment type="caution">
    <text evidence="1">The sequence shown here is derived from an EMBL/GenBank/DDBJ whole genome shotgun (WGS) entry which is preliminary data.</text>
</comment>
<evidence type="ECO:0000313" key="1">
    <source>
        <dbReference type="EMBL" id="GAH33555.1"/>
    </source>
</evidence>
<organism evidence="1">
    <name type="scientific">marine sediment metagenome</name>
    <dbReference type="NCBI Taxonomy" id="412755"/>
    <lineage>
        <taxon>unclassified sequences</taxon>
        <taxon>metagenomes</taxon>
        <taxon>ecological metagenomes</taxon>
    </lineage>
</organism>